<gene>
    <name evidence="3" type="ORF">ZIOFF_035674</name>
</gene>
<dbReference type="Proteomes" id="UP000734854">
    <property type="component" value="Unassembled WGS sequence"/>
</dbReference>
<dbReference type="FunFam" id="1.10.132.130:FF:000001">
    <property type="entry name" value="Vacuolar-processing enzyme beta-isozyme"/>
    <property type="match status" value="1"/>
</dbReference>
<dbReference type="GO" id="GO:0004197">
    <property type="term" value="F:cysteine-type endopeptidase activity"/>
    <property type="evidence" value="ECO:0007669"/>
    <property type="project" value="TreeGrafter"/>
</dbReference>
<name>A0A8J5GHI1_ZINOF</name>
<dbReference type="Gene3D" id="3.40.50.1460">
    <property type="match status" value="1"/>
</dbReference>
<dbReference type="PANTHER" id="PTHR12000">
    <property type="entry name" value="HEMOGLOBINASE FAMILY MEMBER"/>
    <property type="match status" value="1"/>
</dbReference>
<dbReference type="Pfam" id="PF20985">
    <property type="entry name" value="Legum_prodom"/>
    <property type="match status" value="1"/>
</dbReference>
<accession>A0A8J5GHI1</accession>
<proteinExistence type="inferred from homology"/>
<sequence length="219" mass="25121">MEYDDNRYNSSRGAHLNLKCAEKARILVNKIPVAACDLLIIVYVYVPYLTILMTCLETSENHNLKEETVGKQYESVKMRTSNQNIYCAGSHVMEYSDKNVKPEKLYLYQGFDPANANLTENALRLSKQMGVINQRDADLLFLWHMYERLEEGSNKKKEILSEITEMMMHRAHLDSSIELNDNLIFGSDVAPSVLKIMRPSVQALVDDWVCLKIVVNIVL</sequence>
<organism evidence="3 4">
    <name type="scientific">Zingiber officinale</name>
    <name type="common">Ginger</name>
    <name type="synonym">Amomum zingiber</name>
    <dbReference type="NCBI Taxonomy" id="94328"/>
    <lineage>
        <taxon>Eukaryota</taxon>
        <taxon>Viridiplantae</taxon>
        <taxon>Streptophyta</taxon>
        <taxon>Embryophyta</taxon>
        <taxon>Tracheophyta</taxon>
        <taxon>Spermatophyta</taxon>
        <taxon>Magnoliopsida</taxon>
        <taxon>Liliopsida</taxon>
        <taxon>Zingiberales</taxon>
        <taxon>Zingiberaceae</taxon>
        <taxon>Zingiber</taxon>
    </lineage>
</organism>
<dbReference type="EMBL" id="JACMSC010000010">
    <property type="protein sequence ID" value="KAG6503362.1"/>
    <property type="molecule type" value="Genomic_DNA"/>
</dbReference>
<evidence type="ECO:0000313" key="4">
    <source>
        <dbReference type="Proteomes" id="UP000734854"/>
    </source>
</evidence>
<dbReference type="InterPro" id="IPR001096">
    <property type="entry name" value="Peptidase_C13"/>
</dbReference>
<dbReference type="Gene3D" id="1.10.132.130">
    <property type="match status" value="1"/>
</dbReference>
<keyword evidence="4" id="KW-1185">Reference proteome</keyword>
<evidence type="ECO:0000259" key="2">
    <source>
        <dbReference type="Pfam" id="PF20985"/>
    </source>
</evidence>
<evidence type="ECO:0000256" key="1">
    <source>
        <dbReference type="ARBA" id="ARBA00009941"/>
    </source>
</evidence>
<dbReference type="GO" id="GO:0006624">
    <property type="term" value="P:vacuolar protein processing"/>
    <property type="evidence" value="ECO:0007669"/>
    <property type="project" value="TreeGrafter"/>
</dbReference>
<comment type="similarity">
    <text evidence="1">Belongs to the peptidase C13 family.</text>
</comment>
<feature type="domain" description="Legumain prodomain" evidence="2">
    <location>
        <begin position="162"/>
        <end position="217"/>
    </location>
</feature>
<dbReference type="AlphaFoldDB" id="A0A8J5GHI1"/>
<dbReference type="GO" id="GO:0005773">
    <property type="term" value="C:vacuole"/>
    <property type="evidence" value="ECO:0007669"/>
    <property type="project" value="GOC"/>
</dbReference>
<dbReference type="InterPro" id="IPR046427">
    <property type="entry name" value="Legumain_prodom_sf"/>
</dbReference>
<dbReference type="Pfam" id="PF01650">
    <property type="entry name" value="Peptidase_C13"/>
    <property type="match status" value="1"/>
</dbReference>
<reference evidence="3 4" key="1">
    <citation type="submission" date="2020-08" db="EMBL/GenBank/DDBJ databases">
        <title>Plant Genome Project.</title>
        <authorList>
            <person name="Zhang R.-G."/>
        </authorList>
    </citation>
    <scope>NUCLEOTIDE SEQUENCE [LARGE SCALE GENOMIC DNA]</scope>
    <source>
        <tissue evidence="3">Rhizome</tissue>
    </source>
</reference>
<dbReference type="InterPro" id="IPR048501">
    <property type="entry name" value="Legum_prodom"/>
</dbReference>
<protein>
    <recommendedName>
        <fullName evidence="2">Legumain prodomain domain-containing protein</fullName>
    </recommendedName>
</protein>
<dbReference type="PANTHER" id="PTHR12000:SF42">
    <property type="entry name" value="LEGUMAIN"/>
    <property type="match status" value="1"/>
</dbReference>
<evidence type="ECO:0000313" key="3">
    <source>
        <dbReference type="EMBL" id="KAG6503362.1"/>
    </source>
</evidence>
<dbReference type="GO" id="GO:0051603">
    <property type="term" value="P:proteolysis involved in protein catabolic process"/>
    <property type="evidence" value="ECO:0007669"/>
    <property type="project" value="TreeGrafter"/>
</dbReference>
<comment type="caution">
    <text evidence="3">The sequence shown here is derived from an EMBL/GenBank/DDBJ whole genome shotgun (WGS) entry which is preliminary data.</text>
</comment>